<feature type="compositionally biased region" description="Acidic residues" evidence="1">
    <location>
        <begin position="62"/>
        <end position="83"/>
    </location>
</feature>
<organism evidence="2 3">
    <name type="scientific">Bugula neritina</name>
    <name type="common">Brown bryozoan</name>
    <name type="synonym">Sertularia neritina</name>
    <dbReference type="NCBI Taxonomy" id="10212"/>
    <lineage>
        <taxon>Eukaryota</taxon>
        <taxon>Metazoa</taxon>
        <taxon>Spiralia</taxon>
        <taxon>Lophotrochozoa</taxon>
        <taxon>Bryozoa</taxon>
        <taxon>Gymnolaemata</taxon>
        <taxon>Cheilostomatida</taxon>
        <taxon>Flustrina</taxon>
        <taxon>Buguloidea</taxon>
        <taxon>Bugulidae</taxon>
        <taxon>Bugula</taxon>
    </lineage>
</organism>
<evidence type="ECO:0000256" key="1">
    <source>
        <dbReference type="SAM" id="MobiDB-lite"/>
    </source>
</evidence>
<feature type="compositionally biased region" description="Acidic residues" evidence="1">
    <location>
        <begin position="27"/>
        <end position="54"/>
    </location>
</feature>
<gene>
    <name evidence="2" type="ORF">EB796_018453</name>
</gene>
<dbReference type="AlphaFoldDB" id="A0A7J7JAH7"/>
<feature type="region of interest" description="Disordered" evidence="1">
    <location>
        <begin position="136"/>
        <end position="170"/>
    </location>
</feature>
<evidence type="ECO:0000313" key="2">
    <source>
        <dbReference type="EMBL" id="KAF6023239.1"/>
    </source>
</evidence>
<feature type="compositionally biased region" description="Low complexity" evidence="1">
    <location>
        <begin position="157"/>
        <end position="170"/>
    </location>
</feature>
<feature type="region of interest" description="Disordered" evidence="1">
    <location>
        <begin position="26"/>
        <end position="110"/>
    </location>
</feature>
<protein>
    <submittedName>
        <fullName evidence="2">Uncharacterized protein</fullName>
    </submittedName>
</protein>
<dbReference type="EMBL" id="VXIV02002741">
    <property type="protein sequence ID" value="KAF6023239.1"/>
    <property type="molecule type" value="Genomic_DNA"/>
</dbReference>
<proteinExistence type="predicted"/>
<name>A0A7J7JAH7_BUGNE</name>
<dbReference type="Proteomes" id="UP000593567">
    <property type="component" value="Unassembled WGS sequence"/>
</dbReference>
<keyword evidence="3" id="KW-1185">Reference proteome</keyword>
<sequence length="170" mass="19149">MNCLEMEAACHCPSWTKKLVAVRVEVDTSDEEAGDTDGEDNGEDNGEFSDNESEAVEKESPVEEVFETTVEETEEVPNNECEEANMVSGGDTPPKMKRKKKSACNSKQTRVMRHCREKPLGGYAPVRAHCRYLPYMRPEPHTNNRSRSSSRHRKTTSRSSASKNNSYIKC</sequence>
<evidence type="ECO:0000313" key="3">
    <source>
        <dbReference type="Proteomes" id="UP000593567"/>
    </source>
</evidence>
<reference evidence="2" key="1">
    <citation type="submission" date="2020-06" db="EMBL/GenBank/DDBJ databases">
        <title>Draft genome of Bugula neritina, a colonial animal packing powerful symbionts and potential medicines.</title>
        <authorList>
            <person name="Rayko M."/>
        </authorList>
    </citation>
    <scope>NUCLEOTIDE SEQUENCE [LARGE SCALE GENOMIC DNA]</scope>
    <source>
        <strain evidence="2">Kwan_BN1</strain>
    </source>
</reference>
<accession>A0A7J7JAH7</accession>
<comment type="caution">
    <text evidence="2">The sequence shown here is derived from an EMBL/GenBank/DDBJ whole genome shotgun (WGS) entry which is preliminary data.</text>
</comment>